<accession>A0A443ZEM2</accession>
<dbReference type="SUPFAM" id="SSF53720">
    <property type="entry name" value="ALDH-like"/>
    <property type="match status" value="1"/>
</dbReference>
<evidence type="ECO:0000256" key="1">
    <source>
        <dbReference type="ARBA" id="ARBA00009986"/>
    </source>
</evidence>
<dbReference type="PROSITE" id="PS00070">
    <property type="entry name" value="ALDEHYDE_DEHYDR_CYS"/>
    <property type="match status" value="1"/>
</dbReference>
<dbReference type="InterPro" id="IPR016162">
    <property type="entry name" value="Ald_DH_N"/>
</dbReference>
<dbReference type="Gene3D" id="3.40.309.10">
    <property type="entry name" value="Aldehyde Dehydrogenase, Chain A, domain 2"/>
    <property type="match status" value="1"/>
</dbReference>
<dbReference type="InterPro" id="IPR015590">
    <property type="entry name" value="Aldehyde_DH_dom"/>
</dbReference>
<dbReference type="InterPro" id="IPR016163">
    <property type="entry name" value="Ald_DH_C"/>
</dbReference>
<organism evidence="6 7">
    <name type="scientific">Pseudomonas alkylphenolica</name>
    <dbReference type="NCBI Taxonomy" id="237609"/>
    <lineage>
        <taxon>Bacteria</taxon>
        <taxon>Pseudomonadati</taxon>
        <taxon>Pseudomonadota</taxon>
        <taxon>Gammaproteobacteria</taxon>
        <taxon>Pseudomonadales</taxon>
        <taxon>Pseudomonadaceae</taxon>
        <taxon>Pseudomonas</taxon>
    </lineage>
</organism>
<proteinExistence type="inferred from homology"/>
<dbReference type="PROSITE" id="PS00687">
    <property type="entry name" value="ALDEHYDE_DEHYDR_GLU"/>
    <property type="match status" value="1"/>
</dbReference>
<evidence type="ECO:0000256" key="4">
    <source>
        <dbReference type="RuleBase" id="RU003345"/>
    </source>
</evidence>
<keyword evidence="2 4" id="KW-0560">Oxidoreductase</keyword>
<feature type="domain" description="Aldehyde dehydrogenase" evidence="5">
    <location>
        <begin position="45"/>
        <end position="508"/>
    </location>
</feature>
<dbReference type="InterPro" id="IPR016160">
    <property type="entry name" value="Ald_DH_CS_CYS"/>
</dbReference>
<dbReference type="OrthoDB" id="9812625at2"/>
<dbReference type="InterPro" id="IPR016161">
    <property type="entry name" value="Ald_DH/histidinol_DH"/>
</dbReference>
<dbReference type="GO" id="GO:0004030">
    <property type="term" value="F:aldehyde dehydrogenase [NAD(P)+] activity"/>
    <property type="evidence" value="ECO:0007669"/>
    <property type="project" value="UniProtKB-ARBA"/>
</dbReference>
<evidence type="ECO:0000256" key="3">
    <source>
        <dbReference type="PROSITE-ProRule" id="PRU10007"/>
    </source>
</evidence>
<dbReference type="Gene3D" id="3.40.605.10">
    <property type="entry name" value="Aldehyde Dehydrogenase, Chain A, domain 1"/>
    <property type="match status" value="1"/>
</dbReference>
<name>A0A443ZEM2_9PSED</name>
<dbReference type="FunFam" id="3.40.309.10:FF:000012">
    <property type="entry name" value="Betaine aldehyde dehydrogenase"/>
    <property type="match status" value="1"/>
</dbReference>
<comment type="similarity">
    <text evidence="1 4">Belongs to the aldehyde dehydrogenase family.</text>
</comment>
<dbReference type="InterPro" id="IPR029510">
    <property type="entry name" value="Ald_DH_CS_GLU"/>
</dbReference>
<sequence length="514" mass="54581">MPNIGRSLTRTKRGVAVPELKDRAYWLEKAQSLRIEGRAFVEGRYVDAQSAATFNAYSPVDGSLLAPVALCASADVDLAVAAARRSFEAGVWSQLAARERKAVLLKWAALLEAHSDELAVLESLDSGKPIADTTGGDLPGTIYCLRWFAELIDKVHGEVPATDPQFFGTVTAQPMGVVAAVVPWNYPLLMAAWKFAPALAAGNSVVLKPSEKTPLSVLRVAALAVEAGLPAGVFNVVTGDGAVGRDLSLHGDVDCIAFTGSGKVGREIARNAAASNLKRVWLELGGKSANIVMADCPDITQAARSAAAAIFANMGQVCSAGSRLLVQRSVAEPLLRELLVAADAYQPGHPLDPDSVTGAIIDGVQFERVLHYIDIGKQEAQLLKGGQPLALEASGAYLEPTIFLAEDSSARIANEEIFGPVLVVIPFDTLEDAIAIANQTEFGLAAAVWSSDLKTIHIATRQLKAGTVWVNCYDELVDMNFPFGGFKESGNGRDNSVHALSKYTELKSTIMRCA</sequence>
<evidence type="ECO:0000256" key="2">
    <source>
        <dbReference type="ARBA" id="ARBA00023002"/>
    </source>
</evidence>
<dbReference type="Pfam" id="PF00171">
    <property type="entry name" value="Aldedh"/>
    <property type="match status" value="1"/>
</dbReference>
<feature type="active site" evidence="3">
    <location>
        <position position="283"/>
    </location>
</feature>
<comment type="caution">
    <text evidence="6">The sequence shown here is derived from an EMBL/GenBank/DDBJ whole genome shotgun (WGS) entry which is preliminary data.</text>
</comment>
<dbReference type="PANTHER" id="PTHR11699">
    <property type="entry name" value="ALDEHYDE DEHYDROGENASE-RELATED"/>
    <property type="match status" value="1"/>
</dbReference>
<protein>
    <submittedName>
        <fullName evidence="6">Aldehyde dehydrogenase</fullName>
    </submittedName>
</protein>
<gene>
    <name evidence="6" type="ORF">DM813_27645</name>
</gene>
<dbReference type="AlphaFoldDB" id="A0A443ZEM2"/>
<evidence type="ECO:0000259" key="5">
    <source>
        <dbReference type="Pfam" id="PF00171"/>
    </source>
</evidence>
<dbReference type="Proteomes" id="UP000288983">
    <property type="component" value="Unassembled WGS sequence"/>
</dbReference>
<dbReference type="FunFam" id="3.40.605.10:FF:000001">
    <property type="entry name" value="Aldehyde dehydrogenase 1"/>
    <property type="match status" value="1"/>
</dbReference>
<reference evidence="6 7" key="1">
    <citation type="submission" date="2018-06" db="EMBL/GenBank/DDBJ databases">
        <title>Bacteria isolated from soil of Wuhan.</title>
        <authorList>
            <person name="Wei X."/>
            <person name="Chunhua H."/>
        </authorList>
    </citation>
    <scope>NUCLEOTIDE SEQUENCE [LARGE SCALE GENOMIC DNA]</scope>
    <source>
        <strain evidence="7">xwS2</strain>
    </source>
</reference>
<dbReference type="EMBL" id="QJRG01000050">
    <property type="protein sequence ID" value="RWU17139.1"/>
    <property type="molecule type" value="Genomic_DNA"/>
</dbReference>
<evidence type="ECO:0000313" key="7">
    <source>
        <dbReference type="Proteomes" id="UP000288983"/>
    </source>
</evidence>
<evidence type="ECO:0000313" key="6">
    <source>
        <dbReference type="EMBL" id="RWU17139.1"/>
    </source>
</evidence>